<dbReference type="Proteomes" id="UP000694393">
    <property type="component" value="Unplaced"/>
</dbReference>
<evidence type="ECO:0000256" key="3">
    <source>
        <dbReference type="ARBA" id="ARBA00006991"/>
    </source>
</evidence>
<keyword evidence="8" id="KW-0805">Transcription regulation</keyword>
<keyword evidence="11" id="KW-0539">Nucleus</keyword>
<feature type="domain" description="C2H2-type" evidence="13">
    <location>
        <begin position="226"/>
        <end position="253"/>
    </location>
</feature>
<proteinExistence type="inferred from homology"/>
<dbReference type="FunFam" id="3.30.160.60:FF:000688">
    <property type="entry name" value="zinc finger protein 197 isoform X1"/>
    <property type="match status" value="1"/>
</dbReference>
<keyword evidence="6 12" id="KW-0863">Zinc-finger</keyword>
<organism evidence="15 16">
    <name type="scientific">Pelusios castaneus</name>
    <name type="common">West African mud turtle</name>
    <dbReference type="NCBI Taxonomy" id="367368"/>
    <lineage>
        <taxon>Eukaryota</taxon>
        <taxon>Metazoa</taxon>
        <taxon>Chordata</taxon>
        <taxon>Craniata</taxon>
        <taxon>Vertebrata</taxon>
        <taxon>Euteleostomi</taxon>
        <taxon>Archelosauria</taxon>
        <taxon>Testudinata</taxon>
        <taxon>Testudines</taxon>
        <taxon>Pleurodira</taxon>
        <taxon>Pelomedusidae</taxon>
        <taxon>Pelusios</taxon>
    </lineage>
</organism>
<evidence type="ECO:0000256" key="1">
    <source>
        <dbReference type="ARBA" id="ARBA00003767"/>
    </source>
</evidence>
<keyword evidence="4" id="KW-0479">Metal-binding</keyword>
<comment type="function">
    <text evidence="1">May be involved in transcriptional regulation.</text>
</comment>
<feature type="domain" description="C2H2-type" evidence="13">
    <location>
        <begin position="170"/>
        <end position="197"/>
    </location>
</feature>
<evidence type="ECO:0000256" key="9">
    <source>
        <dbReference type="ARBA" id="ARBA00023125"/>
    </source>
</evidence>
<dbReference type="Pfam" id="PF00096">
    <property type="entry name" value="zf-C2H2"/>
    <property type="match status" value="4"/>
</dbReference>
<evidence type="ECO:0000256" key="6">
    <source>
        <dbReference type="ARBA" id="ARBA00022771"/>
    </source>
</evidence>
<keyword evidence="5" id="KW-0677">Repeat</keyword>
<comment type="subcellular location">
    <subcellularLocation>
        <location evidence="2">Nucleus</location>
    </subcellularLocation>
</comment>
<evidence type="ECO:0000259" key="14">
    <source>
        <dbReference type="PROSITE" id="PS50805"/>
    </source>
</evidence>
<feature type="domain" description="KRAB" evidence="14">
    <location>
        <begin position="1"/>
        <end position="63"/>
    </location>
</feature>
<dbReference type="PROSITE" id="PS50805">
    <property type="entry name" value="KRAB"/>
    <property type="match status" value="1"/>
</dbReference>
<dbReference type="InterPro" id="IPR036236">
    <property type="entry name" value="Znf_C2H2_sf"/>
</dbReference>
<keyword evidence="9" id="KW-0238">DNA-binding</keyword>
<name>A0A8C8RFS5_9SAUR</name>
<dbReference type="Gene3D" id="3.30.160.60">
    <property type="entry name" value="Classic Zinc Finger"/>
    <property type="match status" value="5"/>
</dbReference>
<feature type="domain" description="C2H2-type" evidence="13">
    <location>
        <begin position="254"/>
        <end position="281"/>
    </location>
</feature>
<evidence type="ECO:0000256" key="4">
    <source>
        <dbReference type="ARBA" id="ARBA00022723"/>
    </source>
</evidence>
<feature type="domain" description="C2H2-type" evidence="13">
    <location>
        <begin position="282"/>
        <end position="296"/>
    </location>
</feature>
<evidence type="ECO:0000256" key="8">
    <source>
        <dbReference type="ARBA" id="ARBA00023015"/>
    </source>
</evidence>
<dbReference type="GO" id="GO:0008270">
    <property type="term" value="F:zinc ion binding"/>
    <property type="evidence" value="ECO:0007669"/>
    <property type="project" value="UniProtKB-KW"/>
</dbReference>
<dbReference type="InterPro" id="IPR050826">
    <property type="entry name" value="Krueppel_C2H2_ZnFinger"/>
</dbReference>
<evidence type="ECO:0000313" key="15">
    <source>
        <dbReference type="Ensembl" id="ENSPCEP00000005061.1"/>
    </source>
</evidence>
<dbReference type="SMART" id="SM00355">
    <property type="entry name" value="ZnF_C2H2"/>
    <property type="match status" value="4"/>
</dbReference>
<evidence type="ECO:0000259" key="13">
    <source>
        <dbReference type="PROSITE" id="PS50157"/>
    </source>
</evidence>
<protein>
    <submittedName>
        <fullName evidence="15">Uncharacterized protein</fullName>
    </submittedName>
</protein>
<dbReference type="PANTHER" id="PTHR24377">
    <property type="entry name" value="IP01015P-RELATED"/>
    <property type="match status" value="1"/>
</dbReference>
<evidence type="ECO:0000256" key="5">
    <source>
        <dbReference type="ARBA" id="ARBA00022737"/>
    </source>
</evidence>
<dbReference type="InterPro" id="IPR001909">
    <property type="entry name" value="KRAB"/>
</dbReference>
<evidence type="ECO:0000256" key="7">
    <source>
        <dbReference type="ARBA" id="ARBA00022833"/>
    </source>
</evidence>
<dbReference type="AlphaFoldDB" id="A0A8C8RFS5"/>
<dbReference type="PROSITE" id="PS00028">
    <property type="entry name" value="ZINC_FINGER_C2H2_1"/>
    <property type="match status" value="4"/>
</dbReference>
<feature type="domain" description="C2H2-type" evidence="13">
    <location>
        <begin position="198"/>
        <end position="225"/>
    </location>
</feature>
<keyword evidence="7" id="KW-0862">Zinc</keyword>
<dbReference type="InterPro" id="IPR013087">
    <property type="entry name" value="Znf_C2H2_type"/>
</dbReference>
<dbReference type="GO" id="GO:0003677">
    <property type="term" value="F:DNA binding"/>
    <property type="evidence" value="ECO:0007669"/>
    <property type="project" value="UniProtKB-KW"/>
</dbReference>
<evidence type="ECO:0000256" key="12">
    <source>
        <dbReference type="PROSITE-ProRule" id="PRU00042"/>
    </source>
</evidence>
<reference evidence="15" key="2">
    <citation type="submission" date="2025-09" db="UniProtKB">
        <authorList>
            <consortium name="Ensembl"/>
        </authorList>
    </citation>
    <scope>IDENTIFICATION</scope>
</reference>
<evidence type="ECO:0000256" key="10">
    <source>
        <dbReference type="ARBA" id="ARBA00023163"/>
    </source>
</evidence>
<dbReference type="GO" id="GO:0006355">
    <property type="term" value="P:regulation of DNA-templated transcription"/>
    <property type="evidence" value="ECO:0007669"/>
    <property type="project" value="InterPro"/>
</dbReference>
<comment type="similarity">
    <text evidence="3">Belongs to the krueppel C2H2-type zinc-finger protein family.</text>
</comment>
<keyword evidence="16" id="KW-1185">Reference proteome</keyword>
<keyword evidence="10" id="KW-0804">Transcription</keyword>
<accession>A0A8C8RFS5</accession>
<dbReference type="FunFam" id="3.30.160.60:FF:002343">
    <property type="entry name" value="Zinc finger protein 33A"/>
    <property type="match status" value="2"/>
</dbReference>
<evidence type="ECO:0000256" key="2">
    <source>
        <dbReference type="ARBA" id="ARBA00004123"/>
    </source>
</evidence>
<evidence type="ECO:0000313" key="16">
    <source>
        <dbReference type="Proteomes" id="UP000694393"/>
    </source>
</evidence>
<dbReference type="FunFam" id="3.30.160.60:FF:001234">
    <property type="entry name" value="Zinc finger protein 394"/>
    <property type="match status" value="1"/>
</dbReference>
<reference evidence="15" key="1">
    <citation type="submission" date="2025-08" db="UniProtKB">
        <authorList>
            <consortium name="Ensembl"/>
        </authorList>
    </citation>
    <scope>IDENTIFICATION</scope>
</reference>
<evidence type="ECO:0000256" key="11">
    <source>
        <dbReference type="ARBA" id="ARBA00023242"/>
    </source>
</evidence>
<dbReference type="PROSITE" id="PS50157">
    <property type="entry name" value="ZINC_FINGER_C2H2_2"/>
    <property type="match status" value="5"/>
</dbReference>
<dbReference type="SUPFAM" id="SSF57667">
    <property type="entry name" value="beta-beta-alpha zinc fingers"/>
    <property type="match status" value="2"/>
</dbReference>
<dbReference type="FunFam" id="3.30.160.60:FF:001239">
    <property type="entry name" value="Zinc finger protein 615"/>
    <property type="match status" value="1"/>
</dbReference>
<dbReference type="Ensembl" id="ENSPCET00000005242.1">
    <property type="protein sequence ID" value="ENSPCEP00000005061.1"/>
    <property type="gene ID" value="ENSPCEG00000004122.1"/>
</dbReference>
<sequence length="296" mass="33687">MGSVYIQAVSFLNNTARLLSAVCSPLISPDAGLSILKPDLIARLEGGEEPWVPDLQTPKKRGSRPGHELMTLTEEIYAGNETINGNMEGNPQSESPAGMDLQGTFVRRAEENFSQCLKVRKPWSYLNRSENKMGNHPRMKMYESIQCERGRKDCQASRAQKRNNKEKESYKCLDCGKSYKFCSSFIIHQRVHTGERPYKCLDCGKGFTQLSGLIYHQRQHTVERPNKCLDCGEGFTQCSGLINHHRVHTEERPYKCLDCGKGFKQHSDLIRHQRVHTGERPYKCLDCGKSFTQRSP</sequence>
<dbReference type="GO" id="GO:0005634">
    <property type="term" value="C:nucleus"/>
    <property type="evidence" value="ECO:0007669"/>
    <property type="project" value="UniProtKB-SubCell"/>
</dbReference>